<evidence type="ECO:0000256" key="2">
    <source>
        <dbReference type="SAM" id="MobiDB-lite"/>
    </source>
</evidence>
<protein>
    <recommendedName>
        <fullName evidence="3">SWI/SNF and RSC complexes subunit Ssr4 C-terminal domain-containing protein</fullName>
    </recommendedName>
</protein>
<name>A0A1X2GVN7_9FUNG</name>
<feature type="compositionally biased region" description="Pro residues" evidence="2">
    <location>
        <begin position="195"/>
        <end position="204"/>
    </location>
</feature>
<dbReference type="EMBL" id="MCGT01000002">
    <property type="protein sequence ID" value="ORX62097.1"/>
    <property type="molecule type" value="Genomic_DNA"/>
</dbReference>
<accession>A0A1X2GVN7</accession>
<feature type="compositionally biased region" description="Acidic residues" evidence="2">
    <location>
        <begin position="290"/>
        <end position="302"/>
    </location>
</feature>
<feature type="region of interest" description="Disordered" evidence="2">
    <location>
        <begin position="287"/>
        <end position="310"/>
    </location>
</feature>
<feature type="compositionally biased region" description="Polar residues" evidence="2">
    <location>
        <begin position="247"/>
        <end position="256"/>
    </location>
</feature>
<evidence type="ECO:0000313" key="5">
    <source>
        <dbReference type="Proteomes" id="UP000242146"/>
    </source>
</evidence>
<evidence type="ECO:0000313" key="4">
    <source>
        <dbReference type="EMBL" id="ORX62097.1"/>
    </source>
</evidence>
<evidence type="ECO:0000259" key="3">
    <source>
        <dbReference type="Pfam" id="PF20497"/>
    </source>
</evidence>
<feature type="domain" description="SWI/SNF and RSC complexes subunit Ssr4 C-terminal" evidence="3">
    <location>
        <begin position="56"/>
        <end position="134"/>
    </location>
</feature>
<sequence>MDSIYYYRQGQPPPQQQQQQQPRPMAHAPYPANYRPAPPASQKRHKPSHHTPPAHEDRDEPSGDELDDISARDIAMARYKRNHDYLSEIFTPYNADHIVPPPFDITQTKDELQKLMDDQHQAIKQQEQEHKEKMDKFIHERDLYWSNLTKLNDATSLEDMDQQAQAIASMMNAKVETVTERAQAHQIPGLKDEPLPSPPPPAPAAPANHSTPDVAMHIDQPSQDSSHHHHQQDPASFQQHIHHHTPTSDLPPTSVAQDDKHHDVDMYTNFDQAHTDKSNDDFFNEMLNTNDDDPSVSEFMDFEQEKTDEQ</sequence>
<reference evidence="4 5" key="1">
    <citation type="submission" date="2016-07" db="EMBL/GenBank/DDBJ databases">
        <title>Pervasive Adenine N6-methylation of Active Genes in Fungi.</title>
        <authorList>
            <consortium name="DOE Joint Genome Institute"/>
            <person name="Mondo S.J."/>
            <person name="Dannebaum R.O."/>
            <person name="Kuo R.C."/>
            <person name="Labutti K."/>
            <person name="Haridas S."/>
            <person name="Kuo A."/>
            <person name="Salamov A."/>
            <person name="Ahrendt S.R."/>
            <person name="Lipzen A."/>
            <person name="Sullivan W."/>
            <person name="Andreopoulos W.B."/>
            <person name="Clum A."/>
            <person name="Lindquist E."/>
            <person name="Daum C."/>
            <person name="Ramamoorthy G.K."/>
            <person name="Gryganskyi A."/>
            <person name="Culley D."/>
            <person name="Magnuson J.K."/>
            <person name="James T.Y."/>
            <person name="O'Malley M.A."/>
            <person name="Stajich J.E."/>
            <person name="Spatafora J.W."/>
            <person name="Visel A."/>
            <person name="Grigoriev I.V."/>
        </authorList>
    </citation>
    <scope>NUCLEOTIDE SEQUENCE [LARGE SCALE GENOMIC DNA]</scope>
    <source>
        <strain evidence="4 5">NRRL 3301</strain>
    </source>
</reference>
<organism evidence="4 5">
    <name type="scientific">Hesseltinella vesiculosa</name>
    <dbReference type="NCBI Taxonomy" id="101127"/>
    <lineage>
        <taxon>Eukaryota</taxon>
        <taxon>Fungi</taxon>
        <taxon>Fungi incertae sedis</taxon>
        <taxon>Mucoromycota</taxon>
        <taxon>Mucoromycotina</taxon>
        <taxon>Mucoromycetes</taxon>
        <taxon>Mucorales</taxon>
        <taxon>Cunninghamellaceae</taxon>
        <taxon>Hesseltinella</taxon>
    </lineage>
</organism>
<dbReference type="Proteomes" id="UP000242146">
    <property type="component" value="Unassembled WGS sequence"/>
</dbReference>
<feature type="region of interest" description="Disordered" evidence="2">
    <location>
        <begin position="1"/>
        <end position="69"/>
    </location>
</feature>
<feature type="region of interest" description="Disordered" evidence="2">
    <location>
        <begin position="177"/>
        <end position="263"/>
    </location>
</feature>
<dbReference type="OrthoDB" id="5321006at2759"/>
<proteinExistence type="predicted"/>
<dbReference type="Pfam" id="PF20497">
    <property type="entry name" value="SWI-SNF_Ssr4_C"/>
    <property type="match status" value="1"/>
</dbReference>
<dbReference type="AlphaFoldDB" id="A0A1X2GVN7"/>
<feature type="coiled-coil region" evidence="1">
    <location>
        <begin position="105"/>
        <end position="136"/>
    </location>
</feature>
<evidence type="ECO:0000256" key="1">
    <source>
        <dbReference type="SAM" id="Coils"/>
    </source>
</evidence>
<feature type="compositionally biased region" description="Low complexity" evidence="2">
    <location>
        <begin position="16"/>
        <end position="35"/>
    </location>
</feature>
<keyword evidence="5" id="KW-1185">Reference proteome</keyword>
<gene>
    <name evidence="4" type="ORF">DM01DRAFT_1379940</name>
</gene>
<dbReference type="InterPro" id="IPR046464">
    <property type="entry name" value="SWI-SNF_Ssr4_C"/>
</dbReference>
<keyword evidence="1" id="KW-0175">Coiled coil</keyword>
<comment type="caution">
    <text evidence="4">The sequence shown here is derived from an EMBL/GenBank/DDBJ whole genome shotgun (WGS) entry which is preliminary data.</text>
</comment>